<accession>A0AAW0E6C3</accession>
<evidence type="ECO:0000256" key="1">
    <source>
        <dbReference type="SAM" id="MobiDB-lite"/>
    </source>
</evidence>
<reference evidence="2 3" key="1">
    <citation type="journal article" date="2024" name="J Genomics">
        <title>Draft genome sequencing and assembly of Favolaschia claudopus CIRM-BRFM 2984 isolated from oak limbs.</title>
        <authorList>
            <person name="Navarro D."/>
            <person name="Drula E."/>
            <person name="Chaduli D."/>
            <person name="Cazenave R."/>
            <person name="Ahrendt S."/>
            <person name="Wang J."/>
            <person name="Lipzen A."/>
            <person name="Daum C."/>
            <person name="Barry K."/>
            <person name="Grigoriev I.V."/>
            <person name="Favel A."/>
            <person name="Rosso M.N."/>
            <person name="Martin F."/>
        </authorList>
    </citation>
    <scope>NUCLEOTIDE SEQUENCE [LARGE SCALE GENOMIC DNA]</scope>
    <source>
        <strain evidence="2 3">CIRM-BRFM 2984</strain>
    </source>
</reference>
<feature type="compositionally biased region" description="Low complexity" evidence="1">
    <location>
        <begin position="740"/>
        <end position="799"/>
    </location>
</feature>
<comment type="caution">
    <text evidence="2">The sequence shown here is derived from an EMBL/GenBank/DDBJ whole genome shotgun (WGS) entry which is preliminary data.</text>
</comment>
<evidence type="ECO:0000313" key="3">
    <source>
        <dbReference type="Proteomes" id="UP001362999"/>
    </source>
</evidence>
<sequence>MSTNNMENKKRGTPSAFVGKHGEFFQAWQPVYANASRDKKLATFWPRFFAQYFINFHWSKPLTEEPEGALFINTAEDWVIPAEPQGGVSAEEKVAKDDFKKKAKAYFNHRRGAMGLPKNIWHGFIKQLRVPDHPPPRRVSDHQHYMHIKEFKTGVDDEYSKRHPNGDPRFMLAFKCDIAKELLEQEPDDVQKRMRAEAEEKHEKALEAYRKAAAGAPPVNEEDRQLARARLPEVITPLLSAIATFTGCNVTLLAANVETEPKLDVKVIGLNVGKTAGEQGKTLPEYDPPRYASMLESFSRFTYQTYASTLEKNPADPSSSAASSSAPPLNHSAADGADSLPRASTPAPTPPAASAPLLTTAGAVEIESPVRRKIAAMPEDQRAAYEVVLNGMNAMELSKEAEAARADERLQNEGGSEQRDEDEDEDGEEEEGSVHAPEPDPFAGMGVLSPLRRRTLAAAEVSGNLSFEVRKLRILSPYEMMRENNMANNFEKMKALGLDGGFSDIVEAGKKRGRKSAEKSRKRPRGDGNKDGEDNDDDEYDDDDDDEEGEEGGKGKGKQVEIVPRAQRPQRSLPAPKRPGQPDWYTKGGRQLARGKDFGPLWETVTSLWASREEKHGFQSPVRAKGLSAKQRPSQIGWWINRARTGNPPISNVAEYGEEVVAWWHALNPSFRKNANSEVLAKTTGDWASMDFFGSNGYLSVLVALLWWRENLESESKEWAAVVEDVSWVFQQLNQDDESSGSTPAASASSTAESSGPTPAASASSTAESSGPTPAASASSTAESSGPTPAASASSTAESVVGLETTASGPAQSTLVTQPVLTAPFPPQQTLTTPAPSSTISLPGGVQKDASVPSIPATVTEVDADMPTPPASSPNTVPDEDTPMSDGLAPAAPSRRPLARPMWRNADGNISARSAASIAAAPSIIMQPAAPSSDIQMAAGSSAGDDGFAKKRAELEAKGYDMAEIDEIMEDLDADEGGDDDEYMDDWENVMKP</sequence>
<feature type="compositionally biased region" description="Basic and acidic residues" evidence="1">
    <location>
        <begin position="400"/>
        <end position="411"/>
    </location>
</feature>
<evidence type="ECO:0000313" key="2">
    <source>
        <dbReference type="EMBL" id="KAK7061177.1"/>
    </source>
</evidence>
<feature type="compositionally biased region" description="Low complexity" evidence="1">
    <location>
        <begin position="315"/>
        <end position="346"/>
    </location>
</feature>
<keyword evidence="3" id="KW-1185">Reference proteome</keyword>
<feature type="compositionally biased region" description="Acidic residues" evidence="1">
    <location>
        <begin position="533"/>
        <end position="550"/>
    </location>
</feature>
<dbReference type="EMBL" id="JAWWNJ010000002">
    <property type="protein sequence ID" value="KAK7061177.1"/>
    <property type="molecule type" value="Genomic_DNA"/>
</dbReference>
<dbReference type="AlphaFoldDB" id="A0AAW0E6C3"/>
<feature type="compositionally biased region" description="Polar residues" evidence="1">
    <location>
        <begin position="828"/>
        <end position="841"/>
    </location>
</feature>
<dbReference type="Proteomes" id="UP001362999">
    <property type="component" value="Unassembled WGS sequence"/>
</dbReference>
<proteinExistence type="predicted"/>
<organism evidence="2 3">
    <name type="scientific">Favolaschia claudopus</name>
    <dbReference type="NCBI Taxonomy" id="2862362"/>
    <lineage>
        <taxon>Eukaryota</taxon>
        <taxon>Fungi</taxon>
        <taxon>Dikarya</taxon>
        <taxon>Basidiomycota</taxon>
        <taxon>Agaricomycotina</taxon>
        <taxon>Agaricomycetes</taxon>
        <taxon>Agaricomycetidae</taxon>
        <taxon>Agaricales</taxon>
        <taxon>Marasmiineae</taxon>
        <taxon>Mycenaceae</taxon>
        <taxon>Favolaschia</taxon>
    </lineage>
</organism>
<feature type="region of interest" description="Disordered" evidence="1">
    <location>
        <begin position="735"/>
        <end position="801"/>
    </location>
</feature>
<feature type="region of interest" description="Disordered" evidence="1">
    <location>
        <begin position="310"/>
        <end position="360"/>
    </location>
</feature>
<feature type="compositionally biased region" description="Low complexity" evidence="1">
    <location>
        <begin position="888"/>
        <end position="901"/>
    </location>
</feature>
<feature type="compositionally biased region" description="Basic and acidic residues" evidence="1">
    <location>
        <begin position="509"/>
        <end position="532"/>
    </location>
</feature>
<name>A0AAW0E6C3_9AGAR</name>
<feature type="region of interest" description="Disordered" evidence="1">
    <location>
        <begin position="400"/>
        <end position="446"/>
    </location>
</feature>
<protein>
    <submittedName>
        <fullName evidence="2">Uncharacterized protein</fullName>
    </submittedName>
</protein>
<feature type="region of interest" description="Disordered" evidence="1">
    <location>
        <begin position="970"/>
        <end position="993"/>
    </location>
</feature>
<feature type="region of interest" description="Disordered" evidence="1">
    <location>
        <begin position="824"/>
        <end position="905"/>
    </location>
</feature>
<feature type="compositionally biased region" description="Acidic residues" evidence="1">
    <location>
        <begin position="419"/>
        <end position="431"/>
    </location>
</feature>
<feature type="region of interest" description="Disordered" evidence="1">
    <location>
        <begin position="509"/>
        <end position="597"/>
    </location>
</feature>
<gene>
    <name evidence="2" type="ORF">R3P38DRAFT_3166153</name>
</gene>